<sequence>MPFAAGTKESFLGAFLENIIYGLYLSAFIECCTLFWRRRKPQNGNQFYLMFTAGLMFLLITIRCIIDTYRCVVTFNTVDADFGLPNSTLGLVTNACWFYLTPLADFFIIFRTYVVWNGSWPIIVLPLILGLANLGSSFWVTVALVQLNTDGPEIWGNIVWKSLNTFLSLSLATNVICTALISFRILQIHRRVTATGVTSVGPRFGIKLVSIIVESAAMYTLLLVGILISNSVESFVNFVFFDCTPPTIGLVFSYIIIRVSRGTSYGDDTDVPSGMDFGHRTTASERFELGHNHNVRSGSQGEVQVRLEREVHEDSEDCDSGGKYSGKSAV</sequence>
<accession>A0AAD7NKR4</accession>
<evidence type="ECO:0000256" key="2">
    <source>
        <dbReference type="SAM" id="Phobius"/>
    </source>
</evidence>
<feature type="transmembrane region" description="Helical" evidence="2">
    <location>
        <begin position="165"/>
        <end position="186"/>
    </location>
</feature>
<feature type="transmembrane region" description="Helical" evidence="2">
    <location>
        <begin position="122"/>
        <end position="145"/>
    </location>
</feature>
<feature type="transmembrane region" description="Helical" evidence="2">
    <location>
        <begin position="19"/>
        <end position="36"/>
    </location>
</feature>
<reference evidence="3" key="1">
    <citation type="submission" date="2023-03" db="EMBL/GenBank/DDBJ databases">
        <title>Massive genome expansion in bonnet fungi (Mycena s.s.) driven by repeated elements and novel gene families across ecological guilds.</title>
        <authorList>
            <consortium name="Lawrence Berkeley National Laboratory"/>
            <person name="Harder C.B."/>
            <person name="Miyauchi S."/>
            <person name="Viragh M."/>
            <person name="Kuo A."/>
            <person name="Thoen E."/>
            <person name="Andreopoulos B."/>
            <person name="Lu D."/>
            <person name="Skrede I."/>
            <person name="Drula E."/>
            <person name="Henrissat B."/>
            <person name="Morin E."/>
            <person name="Kohler A."/>
            <person name="Barry K."/>
            <person name="LaButti K."/>
            <person name="Morin E."/>
            <person name="Salamov A."/>
            <person name="Lipzen A."/>
            <person name="Mereny Z."/>
            <person name="Hegedus B."/>
            <person name="Baldrian P."/>
            <person name="Stursova M."/>
            <person name="Weitz H."/>
            <person name="Taylor A."/>
            <person name="Grigoriev I.V."/>
            <person name="Nagy L.G."/>
            <person name="Martin F."/>
            <person name="Kauserud H."/>
        </authorList>
    </citation>
    <scope>NUCLEOTIDE SEQUENCE</scope>
    <source>
        <strain evidence="3">CBHHK182m</strain>
    </source>
</reference>
<name>A0AAD7NKR4_9AGAR</name>
<dbReference type="AlphaFoldDB" id="A0AAD7NKR4"/>
<evidence type="ECO:0000313" key="3">
    <source>
        <dbReference type="EMBL" id="KAJ7764699.1"/>
    </source>
</evidence>
<keyword evidence="2" id="KW-0472">Membrane</keyword>
<organism evidence="3 4">
    <name type="scientific">Mycena metata</name>
    <dbReference type="NCBI Taxonomy" id="1033252"/>
    <lineage>
        <taxon>Eukaryota</taxon>
        <taxon>Fungi</taxon>
        <taxon>Dikarya</taxon>
        <taxon>Basidiomycota</taxon>
        <taxon>Agaricomycotina</taxon>
        <taxon>Agaricomycetes</taxon>
        <taxon>Agaricomycetidae</taxon>
        <taxon>Agaricales</taxon>
        <taxon>Marasmiineae</taxon>
        <taxon>Mycenaceae</taxon>
        <taxon>Mycena</taxon>
    </lineage>
</organism>
<feature type="transmembrane region" description="Helical" evidence="2">
    <location>
        <begin position="48"/>
        <end position="69"/>
    </location>
</feature>
<feature type="transmembrane region" description="Helical" evidence="2">
    <location>
        <begin position="206"/>
        <end position="229"/>
    </location>
</feature>
<protein>
    <submittedName>
        <fullName evidence="3">Uncharacterized protein</fullName>
    </submittedName>
</protein>
<feature type="transmembrane region" description="Helical" evidence="2">
    <location>
        <begin position="235"/>
        <end position="257"/>
    </location>
</feature>
<evidence type="ECO:0000313" key="4">
    <source>
        <dbReference type="Proteomes" id="UP001215598"/>
    </source>
</evidence>
<comment type="caution">
    <text evidence="3">The sequence shown here is derived from an EMBL/GenBank/DDBJ whole genome shotgun (WGS) entry which is preliminary data.</text>
</comment>
<dbReference type="Proteomes" id="UP001215598">
    <property type="component" value="Unassembled WGS sequence"/>
</dbReference>
<keyword evidence="2" id="KW-0812">Transmembrane</keyword>
<feature type="region of interest" description="Disordered" evidence="1">
    <location>
        <begin position="310"/>
        <end position="330"/>
    </location>
</feature>
<proteinExistence type="predicted"/>
<feature type="transmembrane region" description="Helical" evidence="2">
    <location>
        <begin position="89"/>
        <end position="110"/>
    </location>
</feature>
<keyword evidence="4" id="KW-1185">Reference proteome</keyword>
<keyword evidence="2" id="KW-1133">Transmembrane helix</keyword>
<dbReference type="EMBL" id="JARKIB010000027">
    <property type="protein sequence ID" value="KAJ7764699.1"/>
    <property type="molecule type" value="Genomic_DNA"/>
</dbReference>
<evidence type="ECO:0000256" key="1">
    <source>
        <dbReference type="SAM" id="MobiDB-lite"/>
    </source>
</evidence>
<gene>
    <name evidence="3" type="ORF">B0H16DRAFT_1525416</name>
</gene>